<dbReference type="Proteomes" id="UP000570595">
    <property type="component" value="Unassembled WGS sequence"/>
</dbReference>
<dbReference type="Pfam" id="PF00004">
    <property type="entry name" value="AAA"/>
    <property type="match status" value="2"/>
</dbReference>
<keyword evidence="2" id="KW-0175">Coiled coil</keyword>
<dbReference type="GO" id="GO:0005524">
    <property type="term" value="F:ATP binding"/>
    <property type="evidence" value="ECO:0007669"/>
    <property type="project" value="InterPro"/>
</dbReference>
<dbReference type="AlphaFoldDB" id="A0A7J6LIK0"/>
<feature type="compositionally biased region" description="Basic and acidic residues" evidence="3">
    <location>
        <begin position="386"/>
        <end position="400"/>
    </location>
</feature>
<evidence type="ECO:0000256" key="3">
    <source>
        <dbReference type="SAM" id="MobiDB-lite"/>
    </source>
</evidence>
<dbReference type="Gene3D" id="3.40.50.300">
    <property type="entry name" value="P-loop containing nucleotide triphosphate hydrolases"/>
    <property type="match status" value="1"/>
</dbReference>
<dbReference type="SMART" id="SM00382">
    <property type="entry name" value="AAA"/>
    <property type="match status" value="1"/>
</dbReference>
<evidence type="ECO:0000256" key="1">
    <source>
        <dbReference type="ARBA" id="ARBA00007448"/>
    </source>
</evidence>
<feature type="domain" description="AAA+ ATPase" evidence="4">
    <location>
        <begin position="294"/>
        <end position="513"/>
    </location>
</feature>
<dbReference type="InterPro" id="IPR003593">
    <property type="entry name" value="AAA+_ATPase"/>
</dbReference>
<dbReference type="EMBL" id="JABAHT010000287">
    <property type="protein sequence ID" value="KAF4658983.1"/>
    <property type="molecule type" value="Genomic_DNA"/>
</dbReference>
<evidence type="ECO:0000259" key="4">
    <source>
        <dbReference type="SMART" id="SM00382"/>
    </source>
</evidence>
<dbReference type="InterPro" id="IPR027417">
    <property type="entry name" value="P-loop_NTPase"/>
</dbReference>
<dbReference type="PANTHER" id="PTHR23070">
    <property type="entry name" value="BCS1 AAA-TYPE ATPASE"/>
    <property type="match status" value="1"/>
</dbReference>
<feature type="coiled-coil region" evidence="2">
    <location>
        <begin position="830"/>
        <end position="878"/>
    </location>
</feature>
<dbReference type="InterPro" id="IPR003959">
    <property type="entry name" value="ATPase_AAA_core"/>
</dbReference>
<dbReference type="PROSITE" id="PS00674">
    <property type="entry name" value="AAA"/>
    <property type="match status" value="1"/>
</dbReference>
<evidence type="ECO:0000256" key="2">
    <source>
        <dbReference type="SAM" id="Coils"/>
    </source>
</evidence>
<comment type="caution">
    <text evidence="5">The sequence shown here is derived from an EMBL/GenBank/DDBJ whole genome shotgun (WGS) entry which is preliminary data.</text>
</comment>
<protein>
    <recommendedName>
        <fullName evidence="4">AAA+ ATPase domain-containing protein</fullName>
    </recommendedName>
</protein>
<evidence type="ECO:0000313" key="6">
    <source>
        <dbReference type="Proteomes" id="UP000570595"/>
    </source>
</evidence>
<sequence>MDDIQDAVNSGVNMGLTSLLRSGNKYRDLALCIAVPIAMKVISDRQVLTDLWETVKSAACWATARPDEVVREISFLEGQNLDTNSDDSSVLDTTQRNNILQKALRLYMEETYRVGANNMEVFLVPNRTIKLEKDRYGDACMFTGNAQQLQSYEVTRLPSKGYWILIDEAEDLWFKQEETVDNVQTTKSDGDNKTTTNNKIISFSIKSRGAGAGERVDRFIAKAYDWYVQKKMQEADGSRYFYIRTKQENEFKKYRLSDCKSFDSLFFPEKEALIKLVDDFVEKRGKFAISGFPNKLGLLLDGPPGTGKTSLIKALANYTNRNVVCVSLEKVKTNQELMDILFDLSFPVKGDDEPPKLDFKDIIFVMEDVDAASKVVYSRGVTDKEGAHREDLKDTSKTAEDSMSMAASESGEDAQPSMERLIHAVTTGVLAAKNMSDDRAPSKVNFDSKDTSMISLFDEPDKLSLSGLLNALDGIVDSPGRILVMTTNHPDRLDPALIRPGRINKRIHMGWMLPDMATEMLSHYLGARPSVDQQTEIDHLFRGFNISPATLEQTCAEFDTIGEVLDSLKSRLKEEEDDDDDEPSFALTKGHSVFNVHINIEEATAAASLLLFGQPYRSTVTFAPIGNDKQLAAVDTFCTSFPHPFSVTPIERAPARWLINSASLHLEAFQDEYLQRRQSSQFTEVPERFGVSRTSTLQTGAVSNSQDQALRRQLALVEAEIARENQEFEATRKQNAEHIERMESLKDELALQNQRLQQDVIELEKEADDREEHSKRMQGEIERLTELLSHRERLIQAERENVSTLVEGIRRQREDLDKLLKHNAATRARIQVADADILQLRQEAAELEVELRTEDHTLQELREKKNKMERRFRQERQAGLGSLILLADREAKLDRNRRCISASEILALSEGTDESKENHRLCRFDEDTAIINNCLDRGREKYLKEILSMMKEAEGSLEKKSRGLREAIRGKNSTAAAAAAAAAASNPFAVFDPVLPAGAGPLASRPSLVPNGR</sequence>
<organism evidence="5 6">
    <name type="scientific">Perkinsus olseni</name>
    <name type="common">Perkinsus atlanticus</name>
    <dbReference type="NCBI Taxonomy" id="32597"/>
    <lineage>
        <taxon>Eukaryota</taxon>
        <taxon>Sar</taxon>
        <taxon>Alveolata</taxon>
        <taxon>Perkinsozoa</taxon>
        <taxon>Perkinsea</taxon>
        <taxon>Perkinsida</taxon>
        <taxon>Perkinsidae</taxon>
        <taxon>Perkinsus</taxon>
    </lineage>
</organism>
<dbReference type="OrthoDB" id="10251412at2759"/>
<gene>
    <name evidence="5" type="ORF">FOZ61_005104</name>
</gene>
<dbReference type="SUPFAM" id="SSF52540">
    <property type="entry name" value="P-loop containing nucleoside triphosphate hydrolases"/>
    <property type="match status" value="2"/>
</dbReference>
<reference evidence="5 6" key="1">
    <citation type="submission" date="2020-04" db="EMBL/GenBank/DDBJ databases">
        <title>Perkinsus olseni comparative genomics.</title>
        <authorList>
            <person name="Bogema D.R."/>
        </authorList>
    </citation>
    <scope>NUCLEOTIDE SEQUENCE [LARGE SCALE GENOMIC DNA]</scope>
    <source>
        <strain evidence="5">ATCC PRA-179</strain>
    </source>
</reference>
<evidence type="ECO:0000313" key="5">
    <source>
        <dbReference type="EMBL" id="KAF4658983.1"/>
    </source>
</evidence>
<feature type="region of interest" description="Disordered" evidence="3">
    <location>
        <begin position="386"/>
        <end position="416"/>
    </location>
</feature>
<dbReference type="InterPro" id="IPR003960">
    <property type="entry name" value="ATPase_AAA_CS"/>
</dbReference>
<dbReference type="InterPro" id="IPR050747">
    <property type="entry name" value="Mitochondrial_chaperone_BCS1"/>
</dbReference>
<accession>A0A7J6LIK0</accession>
<comment type="similarity">
    <text evidence="1">Belongs to the AAA ATPase family. BCS1 subfamily.</text>
</comment>
<name>A0A7J6LIK0_PEROL</name>
<feature type="coiled-coil region" evidence="2">
    <location>
        <begin position="707"/>
        <end position="801"/>
    </location>
</feature>
<dbReference type="GO" id="GO:0016887">
    <property type="term" value="F:ATP hydrolysis activity"/>
    <property type="evidence" value="ECO:0007669"/>
    <property type="project" value="InterPro"/>
</dbReference>
<proteinExistence type="inferred from homology"/>